<keyword evidence="1" id="KW-0436">Ligase</keyword>
<dbReference type="AlphaFoldDB" id="A0A0K6ITT5"/>
<evidence type="ECO:0000313" key="2">
    <source>
        <dbReference type="Proteomes" id="UP000182108"/>
    </source>
</evidence>
<dbReference type="RefSeq" id="WP_055423140.1">
    <property type="nucleotide sequence ID" value="NZ_CYHH01000003.1"/>
</dbReference>
<dbReference type="SUPFAM" id="SSF56059">
    <property type="entry name" value="Glutathione synthetase ATP-binding domain-like"/>
    <property type="match status" value="1"/>
</dbReference>
<dbReference type="InterPro" id="IPR011990">
    <property type="entry name" value="TPR-like_helical_dom_sf"/>
</dbReference>
<dbReference type="SUPFAM" id="SSF48452">
    <property type="entry name" value="TPR-like"/>
    <property type="match status" value="1"/>
</dbReference>
<proteinExistence type="predicted"/>
<keyword evidence="2" id="KW-1185">Reference proteome</keyword>
<sequence length="396" mass="42631">MSEPQAGYLGLAPFLRASLGEGDLPALARQWLDRAGREDTAAAWMNLATALLCLGQTQTALAAQREALSRARTYALPGPDEPAPRLLLLALPGPLSANTPLDCLLEGQGLQLVVHFVDPAVPLAEALPEHDALMLAMGVSEAALPVLAALQERLAGWPRPVLNPPAAIRRTERATLSRLLADAPGVLMPPTRRVPRALLESAAAAGAWPEGLEAPPFLLRPPDSQGGHGLARIDTGEALAAYLAAQPEGEFFLTRYVDYAGQDGRFRKIRVALVGGRVFPVHLAVSEHWMVHYVNAGMYGDAAKRAEEAAFFRAFPEFAQRHAPAFSALSERLGLDYVCVDLAETADGRLLIFEADPAMVAHAMEPGAEFAYRREGIAPLREAFVGWVRARREGWG</sequence>
<dbReference type="EMBL" id="CYHH01000003">
    <property type="protein sequence ID" value="CUB06508.1"/>
    <property type="molecule type" value="Genomic_DNA"/>
</dbReference>
<reference evidence="2" key="1">
    <citation type="submission" date="2015-08" db="EMBL/GenBank/DDBJ databases">
        <authorList>
            <person name="Babu N.S."/>
            <person name="Beckwith C.J."/>
            <person name="Beseler K.G."/>
            <person name="Brison A."/>
            <person name="Carone J.V."/>
            <person name="Caskin T.P."/>
            <person name="Diamond M."/>
            <person name="Durham M.E."/>
            <person name="Foxe J.M."/>
            <person name="Go M."/>
            <person name="Henderson B.A."/>
            <person name="Jones I.B."/>
            <person name="McGettigan J.A."/>
            <person name="Micheletti S.J."/>
            <person name="Nasrallah M.E."/>
            <person name="Ortiz D."/>
            <person name="Piller C.R."/>
            <person name="Privatt S.R."/>
            <person name="Schneider S.L."/>
            <person name="Sharp S."/>
            <person name="Smith T.C."/>
            <person name="Stanton J.D."/>
            <person name="Ullery H.E."/>
            <person name="Wilson R.J."/>
            <person name="Serrano M.G."/>
            <person name="Buck G."/>
            <person name="Lee V."/>
            <person name="Wang Y."/>
            <person name="Carvalho R."/>
            <person name="Voegtly L."/>
            <person name="Shi R."/>
            <person name="Duckworth R."/>
            <person name="Johnson A."/>
            <person name="Loviza R."/>
            <person name="Walstead R."/>
            <person name="Shah Z."/>
            <person name="Kiflezghi M."/>
            <person name="Wade K."/>
            <person name="Ball S.L."/>
            <person name="Bradley K.W."/>
            <person name="Asai D.J."/>
            <person name="Bowman C.A."/>
            <person name="Russell D.A."/>
            <person name="Pope W.H."/>
            <person name="Jacobs-Sera D."/>
            <person name="Hendrix R.W."/>
            <person name="Hatfull G.F."/>
        </authorList>
    </citation>
    <scope>NUCLEOTIDE SEQUENCE [LARGE SCALE GENOMIC DNA]</scope>
    <source>
        <strain evidence="2">JCM 19170</strain>
    </source>
</reference>
<dbReference type="OrthoDB" id="5297883at2"/>
<name>A0A0K6ITT5_9PROT</name>
<dbReference type="GO" id="GO:0016874">
    <property type="term" value="F:ligase activity"/>
    <property type="evidence" value="ECO:0007669"/>
    <property type="project" value="UniProtKB-KW"/>
</dbReference>
<evidence type="ECO:0000313" key="1">
    <source>
        <dbReference type="EMBL" id="CUB06508.1"/>
    </source>
</evidence>
<organism evidence="1 2">
    <name type="scientific">Tepidiphilus thermophilus</name>
    <dbReference type="NCBI Taxonomy" id="876478"/>
    <lineage>
        <taxon>Bacteria</taxon>
        <taxon>Pseudomonadati</taxon>
        <taxon>Pseudomonadota</taxon>
        <taxon>Hydrogenophilia</taxon>
        <taxon>Hydrogenophilales</taxon>
        <taxon>Hydrogenophilaceae</taxon>
        <taxon>Tepidiphilus</taxon>
    </lineage>
</organism>
<accession>A0A0K6ITT5</accession>
<dbReference type="Proteomes" id="UP000182108">
    <property type="component" value="Unassembled WGS sequence"/>
</dbReference>
<gene>
    <name evidence="1" type="ORF">Ga0061068_103182</name>
</gene>
<protein>
    <submittedName>
        <fullName evidence="1">Glutathione synthase/RimK-type ligase, ATP-grasp superfamily</fullName>
    </submittedName>
</protein>